<evidence type="ECO:0000256" key="14">
    <source>
        <dbReference type="ARBA" id="ARBA00079807"/>
    </source>
</evidence>
<comment type="activity regulation">
    <text evidence="15">Allosterically activated by GTP.</text>
</comment>
<comment type="cofactor">
    <cofactor evidence="15">
        <name>Mg(2+)</name>
        <dbReference type="ChEBI" id="CHEBI:18420"/>
    </cofactor>
    <text evidence="15">Binds 1 Mg(2+) ion per subunit. The magnesium is bound as Mg-PRPP.</text>
</comment>
<dbReference type="PANTHER" id="PTHR32315:SF4">
    <property type="entry name" value="URACIL PHOSPHORIBOSYLTRANSFERASE, CHLOROPLASTIC"/>
    <property type="match status" value="1"/>
</dbReference>
<keyword evidence="4 15" id="KW-0021">Allosteric enzyme</keyword>
<organism evidence="18 19">
    <name type="scientific">Lentilactobacillus kisonensis F0435</name>
    <dbReference type="NCBI Taxonomy" id="797516"/>
    <lineage>
        <taxon>Bacteria</taxon>
        <taxon>Bacillati</taxon>
        <taxon>Bacillota</taxon>
        <taxon>Bacilli</taxon>
        <taxon>Lactobacillales</taxon>
        <taxon>Lactobacillaceae</taxon>
        <taxon>Lentilactobacillus</taxon>
    </lineage>
</organism>
<evidence type="ECO:0000256" key="13">
    <source>
        <dbReference type="ARBA" id="ARBA00072146"/>
    </source>
</evidence>
<evidence type="ECO:0000256" key="2">
    <source>
        <dbReference type="ARBA" id="ARBA00009516"/>
    </source>
</evidence>
<dbReference type="Proteomes" id="UP000005025">
    <property type="component" value="Unassembled WGS sequence"/>
</dbReference>
<keyword evidence="7 15" id="KW-0547">Nucleotide-binding</keyword>
<feature type="binding site" evidence="15">
    <location>
        <position position="138"/>
    </location>
    <ligand>
        <name>5-phospho-alpha-D-ribose 1-diphosphate</name>
        <dbReference type="ChEBI" id="CHEBI:58017"/>
    </ligand>
</feature>
<keyword evidence="5 15" id="KW-0328">Glycosyltransferase</keyword>
<dbReference type="GO" id="GO:0004845">
    <property type="term" value="F:uracil phosphoribosyltransferase activity"/>
    <property type="evidence" value="ECO:0007669"/>
    <property type="project" value="UniProtKB-UniRule"/>
</dbReference>
<feature type="domain" description="Phosphoribosyltransferase" evidence="17">
    <location>
        <begin position="40"/>
        <end position="242"/>
    </location>
</feature>
<keyword evidence="16" id="KW-1133">Transmembrane helix</keyword>
<dbReference type="NCBIfam" id="TIGR01091">
    <property type="entry name" value="upp"/>
    <property type="match status" value="1"/>
</dbReference>
<evidence type="ECO:0000256" key="6">
    <source>
        <dbReference type="ARBA" id="ARBA00022679"/>
    </source>
</evidence>
<evidence type="ECO:0000256" key="5">
    <source>
        <dbReference type="ARBA" id="ARBA00022676"/>
    </source>
</evidence>
<comment type="function">
    <text evidence="12 15">Catalyzes the conversion of uracil and 5-phospho-alpha-D-ribose 1-diphosphate (PRPP) to UMP and diphosphate.</text>
</comment>
<dbReference type="AlphaFoldDB" id="H1LJZ0"/>
<evidence type="ECO:0000256" key="1">
    <source>
        <dbReference type="ARBA" id="ARBA00005180"/>
    </source>
</evidence>
<dbReference type="Pfam" id="PF14681">
    <property type="entry name" value="UPRTase"/>
    <property type="match status" value="1"/>
</dbReference>
<dbReference type="HOGENOM" id="CLU_067096_2_2_9"/>
<comment type="pathway">
    <text evidence="1 15">Pyrimidine metabolism; UMP biosynthesis via salvage pathway; UMP from uracil: step 1/1.</text>
</comment>
<dbReference type="PATRIC" id="fig|797516.3.peg.2644"/>
<keyword evidence="8 15" id="KW-0460">Magnesium</keyword>
<feature type="binding site" evidence="15">
    <location>
        <begin position="165"/>
        <end position="173"/>
    </location>
    <ligand>
        <name>5-phospho-alpha-D-ribose 1-diphosphate</name>
        <dbReference type="ChEBI" id="CHEBI:58017"/>
    </ligand>
</feature>
<reference evidence="18 19" key="1">
    <citation type="submission" date="2011-09" db="EMBL/GenBank/DDBJ databases">
        <authorList>
            <person name="Weinstock G."/>
            <person name="Sodergren E."/>
            <person name="Clifton S."/>
            <person name="Fulton L."/>
            <person name="Fulton B."/>
            <person name="Courtney L."/>
            <person name="Fronick C."/>
            <person name="Harrison M."/>
            <person name="Strong C."/>
            <person name="Farmer C."/>
            <person name="Delahaunty K."/>
            <person name="Markovic C."/>
            <person name="Hall O."/>
            <person name="Minx P."/>
            <person name="Tomlinson C."/>
            <person name="Mitreva M."/>
            <person name="Hou S."/>
            <person name="Chen J."/>
            <person name="Wollam A."/>
            <person name="Pepin K.H."/>
            <person name="Johnson M."/>
            <person name="Bhonagiri V."/>
            <person name="Zhang X."/>
            <person name="Suruliraj S."/>
            <person name="Warren W."/>
            <person name="Chinwalla A."/>
            <person name="Mardis E.R."/>
            <person name="Wilson R.K."/>
        </authorList>
    </citation>
    <scope>NUCLEOTIDE SEQUENCE [LARGE SCALE GENOMIC DNA]</scope>
    <source>
        <strain evidence="18 19">F0435</strain>
    </source>
</reference>
<dbReference type="UniPathway" id="UPA00574">
    <property type="reaction ID" value="UER00636"/>
</dbReference>
<feature type="transmembrane region" description="Helical" evidence="16">
    <location>
        <begin position="6"/>
        <end position="25"/>
    </location>
</feature>
<dbReference type="InterPro" id="IPR034332">
    <property type="entry name" value="Upp_B"/>
</dbReference>
<evidence type="ECO:0000256" key="16">
    <source>
        <dbReference type="SAM" id="Phobius"/>
    </source>
</evidence>
<evidence type="ECO:0000256" key="3">
    <source>
        <dbReference type="ARBA" id="ARBA00011894"/>
    </source>
</evidence>
<evidence type="ECO:0000256" key="12">
    <source>
        <dbReference type="ARBA" id="ARBA00056901"/>
    </source>
</evidence>
<keyword evidence="16" id="KW-0812">Transmembrane</keyword>
<feature type="binding site" evidence="15">
    <location>
        <begin position="233"/>
        <end position="235"/>
    </location>
    <ligand>
        <name>uracil</name>
        <dbReference type="ChEBI" id="CHEBI:17568"/>
    </ligand>
</feature>
<gene>
    <name evidence="15" type="primary">upp</name>
    <name evidence="18" type="ORF">HMPREF9104_02933</name>
</gene>
<name>H1LJZ0_9LACO</name>
<dbReference type="EC" id="2.4.2.9" evidence="3 15"/>
<evidence type="ECO:0000256" key="9">
    <source>
        <dbReference type="ARBA" id="ARBA00023134"/>
    </source>
</evidence>
<dbReference type="HAMAP" id="MF_01218_B">
    <property type="entry name" value="Upp_B"/>
    <property type="match status" value="1"/>
</dbReference>
<evidence type="ECO:0000256" key="10">
    <source>
        <dbReference type="ARBA" id="ARBA00031082"/>
    </source>
</evidence>
<dbReference type="GO" id="GO:0006223">
    <property type="term" value="P:uracil salvage"/>
    <property type="evidence" value="ECO:0007669"/>
    <property type="project" value="InterPro"/>
</dbReference>
<dbReference type="PANTHER" id="PTHR32315">
    <property type="entry name" value="ADENINE PHOSPHORIBOSYLTRANSFERASE"/>
    <property type="match status" value="1"/>
</dbReference>
<evidence type="ECO:0000313" key="19">
    <source>
        <dbReference type="Proteomes" id="UP000005025"/>
    </source>
</evidence>
<dbReference type="GO" id="GO:0005525">
    <property type="term" value="F:GTP binding"/>
    <property type="evidence" value="ECO:0007669"/>
    <property type="project" value="UniProtKB-KW"/>
</dbReference>
<keyword evidence="9 15" id="KW-0342">GTP-binding</keyword>
<dbReference type="STRING" id="797516.HMPREF9104_02933"/>
<dbReference type="InterPro" id="IPR029057">
    <property type="entry name" value="PRTase-like"/>
</dbReference>
<comment type="similarity">
    <text evidence="2 15">Belongs to the UPRTase family.</text>
</comment>
<comment type="catalytic activity">
    <reaction evidence="11 15">
        <text>UMP + diphosphate = 5-phospho-alpha-D-ribose 1-diphosphate + uracil</text>
        <dbReference type="Rhea" id="RHEA:13017"/>
        <dbReference type="ChEBI" id="CHEBI:17568"/>
        <dbReference type="ChEBI" id="CHEBI:33019"/>
        <dbReference type="ChEBI" id="CHEBI:57865"/>
        <dbReference type="ChEBI" id="CHEBI:58017"/>
        <dbReference type="EC" id="2.4.2.9"/>
    </reaction>
</comment>
<evidence type="ECO:0000256" key="11">
    <source>
        <dbReference type="ARBA" id="ARBA00052919"/>
    </source>
</evidence>
<dbReference type="GO" id="GO:0005737">
    <property type="term" value="C:cytoplasm"/>
    <property type="evidence" value="ECO:0007669"/>
    <property type="project" value="UniProtKB-ARBA"/>
</dbReference>
<dbReference type="InterPro" id="IPR005765">
    <property type="entry name" value="UPRT"/>
</dbReference>
<evidence type="ECO:0000259" key="17">
    <source>
        <dbReference type="Pfam" id="PF14681"/>
    </source>
</evidence>
<proteinExistence type="inferred from homology"/>
<dbReference type="CDD" id="cd06223">
    <property type="entry name" value="PRTases_typeI"/>
    <property type="match status" value="1"/>
</dbReference>
<sequence length="243" mass="26787">MPSPKLIVVSGSFVILATIYVIQLFRNINKEWEIMGKFQVMDHPLIQHKLSMIRDKNCGTKEFREIVNEIATLMAFEVSRDMPLEDVDIQTPEGIAHAKHISGKKVAIVPILRAGIGMVDGILDLIPAAKVGHIGMYRDEKTLEPHEYFVKLPSDIEQRQIFVVDPMLATGGSSIMAIDALKKRGASNIKFVCLVAAPEGVKALQKAHPDIDIYTAALDEKLNDKGYIVPGLGDAGDRLFGTK</sequence>
<feature type="binding site" evidence="15">
    <location>
        <position position="113"/>
    </location>
    <ligand>
        <name>5-phospho-alpha-D-ribose 1-diphosphate</name>
        <dbReference type="ChEBI" id="CHEBI:58017"/>
    </ligand>
</feature>
<evidence type="ECO:0000256" key="15">
    <source>
        <dbReference type="HAMAP-Rule" id="MF_01218"/>
    </source>
</evidence>
<feature type="binding site" evidence="15">
    <location>
        <position position="228"/>
    </location>
    <ligand>
        <name>uracil</name>
        <dbReference type="ChEBI" id="CHEBI:17568"/>
    </ligand>
</feature>
<feature type="binding site" evidence="15">
    <location>
        <position position="234"/>
    </location>
    <ligand>
        <name>5-phospho-alpha-D-ribose 1-diphosphate</name>
        <dbReference type="ChEBI" id="CHEBI:58017"/>
    </ligand>
</feature>
<dbReference type="FunFam" id="3.40.50.2020:FF:000003">
    <property type="entry name" value="Uracil phosphoribosyltransferase"/>
    <property type="match status" value="1"/>
</dbReference>
<evidence type="ECO:0000256" key="8">
    <source>
        <dbReference type="ARBA" id="ARBA00022842"/>
    </source>
</evidence>
<dbReference type="EMBL" id="AGRJ01000247">
    <property type="protein sequence ID" value="EHO48106.1"/>
    <property type="molecule type" value="Genomic_DNA"/>
</dbReference>
<dbReference type="SUPFAM" id="SSF53271">
    <property type="entry name" value="PRTase-like"/>
    <property type="match status" value="1"/>
</dbReference>
<evidence type="ECO:0000256" key="4">
    <source>
        <dbReference type="ARBA" id="ARBA00022533"/>
    </source>
</evidence>
<keyword evidence="16" id="KW-0472">Membrane</keyword>
<dbReference type="GO" id="GO:0000287">
    <property type="term" value="F:magnesium ion binding"/>
    <property type="evidence" value="ECO:0007669"/>
    <property type="project" value="UniProtKB-UniRule"/>
</dbReference>
<evidence type="ECO:0000256" key="7">
    <source>
        <dbReference type="ARBA" id="ARBA00022741"/>
    </source>
</evidence>
<accession>H1LJZ0</accession>
<dbReference type="NCBIfam" id="NF001097">
    <property type="entry name" value="PRK00129.1"/>
    <property type="match status" value="1"/>
</dbReference>
<keyword evidence="6 15" id="KW-0808">Transferase</keyword>
<dbReference type="GO" id="GO:0044206">
    <property type="term" value="P:UMP salvage"/>
    <property type="evidence" value="ECO:0007669"/>
    <property type="project" value="UniProtKB-UniRule"/>
</dbReference>
<dbReference type="InterPro" id="IPR000836">
    <property type="entry name" value="PRTase_dom"/>
</dbReference>
<evidence type="ECO:0000313" key="18">
    <source>
        <dbReference type="EMBL" id="EHO48106.1"/>
    </source>
</evidence>
<protein>
    <recommendedName>
        <fullName evidence="13 15">Uracil phosphoribosyltransferase</fullName>
        <ecNumber evidence="3 15">2.4.2.9</ecNumber>
    </recommendedName>
    <alternativeName>
        <fullName evidence="10 15">UMP pyrophosphorylase</fullName>
    </alternativeName>
    <alternativeName>
        <fullName evidence="14 15">UPRTase</fullName>
    </alternativeName>
</protein>
<dbReference type="Gene3D" id="3.40.50.2020">
    <property type="match status" value="1"/>
</dbReference>
<dbReference type="InterPro" id="IPR050054">
    <property type="entry name" value="UPRTase/APRTase"/>
</dbReference>
<comment type="caution">
    <text evidence="18">The sequence shown here is derived from an EMBL/GenBank/DDBJ whole genome shotgun (WGS) entry which is preliminary data.</text>
</comment>